<dbReference type="Proteomes" id="UP000245622">
    <property type="component" value="Chromosome 1"/>
</dbReference>
<dbReference type="Pfam" id="PF06133">
    <property type="entry name" value="Com_YlbF"/>
    <property type="match status" value="1"/>
</dbReference>
<evidence type="ECO:0008006" key="3">
    <source>
        <dbReference type="Google" id="ProtNLM"/>
    </source>
</evidence>
<dbReference type="AlphaFoldDB" id="A0A1V1I2C8"/>
<sequence>MNINQFSKEVASFIKNTDEFKAMNKSKLELDKNRNLKRQFDMYINKKNNLYSNYSLEDASKKVNQLNRDYNDFFNLPMVSNYIQKTKEFNNMMENFYKLIEKELLK</sequence>
<dbReference type="EMBL" id="LN555523">
    <property type="protein sequence ID" value="CED94375.1"/>
    <property type="molecule type" value="Genomic_DNA"/>
</dbReference>
<accession>A0A1V1I2C8</accession>
<dbReference type="Gene3D" id="1.20.1500.10">
    <property type="entry name" value="YheA/YmcA-like"/>
    <property type="match status" value="1"/>
</dbReference>
<keyword evidence="2" id="KW-1185">Reference proteome</keyword>
<reference evidence="1 2" key="1">
    <citation type="submission" date="2014-04" db="EMBL/GenBank/DDBJ databases">
        <authorList>
            <person name="Hornung B.V."/>
        </authorList>
    </citation>
    <scope>NUCLEOTIDE SEQUENCE [LARGE SCALE GENOMIC DNA]</scope>
    <source>
        <strain evidence="1 2">CRIB</strain>
    </source>
</reference>
<evidence type="ECO:0000313" key="2">
    <source>
        <dbReference type="Proteomes" id="UP000245622"/>
    </source>
</evidence>
<proteinExistence type="predicted"/>
<dbReference type="KEGG" id="ril:CRIB_1768"/>
<gene>
    <name evidence="1" type="ORF">CRIB_1768</name>
</gene>
<evidence type="ECO:0000313" key="1">
    <source>
        <dbReference type="EMBL" id="CED94375.1"/>
    </source>
</evidence>
<dbReference type="GeneID" id="82205799"/>
<protein>
    <recommendedName>
        <fullName evidence="3">Control of competence regulator ComK, YlbF/YmcA</fullName>
    </recommendedName>
</protein>
<dbReference type="InterPro" id="IPR010368">
    <property type="entry name" value="Com_YlbF"/>
</dbReference>
<name>A0A1V1I2C8_9FIRM</name>
<dbReference type="RefSeq" id="WP_180701902.1">
    <property type="nucleotide sequence ID" value="NZ_CAJUCR010000015.1"/>
</dbReference>
<dbReference type="SUPFAM" id="SSF158622">
    <property type="entry name" value="YheA/YmcA-like"/>
    <property type="match status" value="1"/>
</dbReference>
<organism evidence="1 2">
    <name type="scientific">Romboutsia ilealis</name>
    <dbReference type="NCBI Taxonomy" id="1115758"/>
    <lineage>
        <taxon>Bacteria</taxon>
        <taxon>Bacillati</taxon>
        <taxon>Bacillota</taxon>
        <taxon>Clostridia</taxon>
        <taxon>Peptostreptococcales</taxon>
        <taxon>Peptostreptococcaceae</taxon>
        <taxon>Romboutsia</taxon>
    </lineage>
</organism>
<dbReference type="InterPro" id="IPR023378">
    <property type="entry name" value="YheA/YmcA-like_dom_sf"/>
</dbReference>